<name>A0A4Z1JYK7_9HELO</name>
<dbReference type="Proteomes" id="UP000297229">
    <property type="component" value="Unassembled WGS sequence"/>
</dbReference>
<dbReference type="PANTHER" id="PTHR24148">
    <property type="entry name" value="ANKYRIN REPEAT DOMAIN-CONTAINING PROTEIN 39 HOMOLOG-RELATED"/>
    <property type="match status" value="1"/>
</dbReference>
<dbReference type="AlphaFoldDB" id="A0A4Z1JYK7"/>
<accession>A0A4Z1JYK7</accession>
<dbReference type="PANTHER" id="PTHR24148:SF64">
    <property type="entry name" value="HETEROKARYON INCOMPATIBILITY DOMAIN-CONTAINING PROTEIN"/>
    <property type="match status" value="1"/>
</dbReference>
<organism evidence="2 3">
    <name type="scientific">Botrytis elliptica</name>
    <dbReference type="NCBI Taxonomy" id="278938"/>
    <lineage>
        <taxon>Eukaryota</taxon>
        <taxon>Fungi</taxon>
        <taxon>Dikarya</taxon>
        <taxon>Ascomycota</taxon>
        <taxon>Pezizomycotina</taxon>
        <taxon>Leotiomycetes</taxon>
        <taxon>Helotiales</taxon>
        <taxon>Sclerotiniaceae</taxon>
        <taxon>Botrytis</taxon>
    </lineage>
</organism>
<dbReference type="EMBL" id="PQXM01000159">
    <property type="protein sequence ID" value="TGO76362.1"/>
    <property type="molecule type" value="Genomic_DNA"/>
</dbReference>
<comment type="caution">
    <text evidence="2">The sequence shown here is derived from an EMBL/GenBank/DDBJ whole genome shotgun (WGS) entry which is preliminary data.</text>
</comment>
<evidence type="ECO:0000313" key="3">
    <source>
        <dbReference type="Proteomes" id="UP000297229"/>
    </source>
</evidence>
<feature type="domain" description="Heterokaryon incompatibility" evidence="1">
    <location>
        <begin position="56"/>
        <end position="215"/>
    </location>
</feature>
<proteinExistence type="predicted"/>
<dbReference type="Pfam" id="PF06985">
    <property type="entry name" value="HET"/>
    <property type="match status" value="1"/>
</dbReference>
<protein>
    <recommendedName>
        <fullName evidence="1">Heterokaryon incompatibility domain-containing protein</fullName>
    </recommendedName>
</protein>
<keyword evidence="3" id="KW-1185">Reference proteome</keyword>
<reference evidence="2 3" key="1">
    <citation type="submission" date="2017-12" db="EMBL/GenBank/DDBJ databases">
        <title>Comparative genomics of Botrytis spp.</title>
        <authorList>
            <person name="Valero-Jimenez C.A."/>
            <person name="Tapia P."/>
            <person name="Veloso J."/>
            <person name="Silva-Moreno E."/>
            <person name="Staats M."/>
            <person name="Valdes J.H."/>
            <person name="Van Kan J.A.L."/>
        </authorList>
    </citation>
    <scope>NUCLEOTIDE SEQUENCE [LARGE SCALE GENOMIC DNA]</scope>
    <source>
        <strain evidence="2 3">Be9601</strain>
    </source>
</reference>
<dbReference type="InterPro" id="IPR010730">
    <property type="entry name" value="HET"/>
</dbReference>
<dbReference type="InterPro" id="IPR052895">
    <property type="entry name" value="HetReg/Transcr_Mod"/>
</dbReference>
<gene>
    <name evidence="2" type="ORF">BELL_0160g00160</name>
</gene>
<evidence type="ECO:0000313" key="2">
    <source>
        <dbReference type="EMBL" id="TGO76362.1"/>
    </source>
</evidence>
<sequence length="694" mass="79825">MPNPEPHKHKRLESPRSIRIFKLLPSSKQNAPIQCRLAELNIDDYESHDHEIPGPYEALSYVWGSKNGSIPIECDGRALLVTENCHSALVRLRRRFRSRALWVDSICIDQEKSKPSEEERAAQIQLMGKVYRIASCVIVWLGQCPVSTKGILRILQASAILELISKRVPGIKFGRWRKDILYKLGRQLREGTKIHQSWIELQNNPWFSRCWTIQEVAFSRNCVVKWGSSSIDWQHLFLGLYDIEIRNILLSGITSGYFPNIYVREELRLFMNSQGIKSSFMVRCVRLLIKKLPVSILDQFAELQPIWSLSSITEMSLLSSALEHDATVPHDKIFSIYSLLRFWNLDLPQISYDQPFEMLCEALTRCWFDSKKNLNIMLLAARMSCQDSRLPSWVPNWENRQSARDYGLTIQEREIRDYRRNDHKIYRASNGSLLDESPKTKIGELHLRGLSLGLISRVLVCDDLDLPVLQSYVEALRVFRTWCCAVDASSLYFTRYESQDAFRSTICASSNKDESMPKVVFQLLYDLMLYPDCQLFDPAQAKEAYEAYEKNLALENGDGWESWDEEFEEIATLFHIYLIDNQSPDPGHLFDLPSELSVDSVLRSITWTTGAISMRFSDLQNHSLLILDNCCGLSAYTAQEGDEIFLLKGLNVPVVLRPNGENYSFVGSCSYIHGVMEGQRWPEGESELQDLVLV</sequence>
<evidence type="ECO:0000259" key="1">
    <source>
        <dbReference type="Pfam" id="PF06985"/>
    </source>
</evidence>